<dbReference type="EMBL" id="CP011542">
    <property type="protein sequence ID" value="AKK06140.1"/>
    <property type="molecule type" value="Genomic_DNA"/>
</dbReference>
<organism evidence="2 3">
    <name type="scientific">Corynebacterium mustelae</name>
    <dbReference type="NCBI Taxonomy" id="571915"/>
    <lineage>
        <taxon>Bacteria</taxon>
        <taxon>Bacillati</taxon>
        <taxon>Actinomycetota</taxon>
        <taxon>Actinomycetes</taxon>
        <taxon>Mycobacteriales</taxon>
        <taxon>Corynebacteriaceae</taxon>
        <taxon>Corynebacterium</taxon>
    </lineage>
</organism>
<accession>A0A0G3H070</accession>
<dbReference type="AlphaFoldDB" id="A0A0G3H070"/>
<reference evidence="2 3" key="1">
    <citation type="journal article" date="2015" name="Genome Announc.">
        <title>Complete Genome Sequence of the Type Strain Corynebacterium mustelae DSM 45274, Isolated from Various Tissues of a Male Ferret with Lethal Sepsis.</title>
        <authorList>
            <person name="Ruckert C."/>
            <person name="Eimer J."/>
            <person name="Winkler A."/>
            <person name="Tauch A."/>
        </authorList>
    </citation>
    <scope>NUCLEOTIDE SEQUENCE [LARGE SCALE GENOMIC DNA]</scope>
    <source>
        <strain evidence="2 3">DSM 45274</strain>
    </source>
</reference>
<evidence type="ECO:0000313" key="2">
    <source>
        <dbReference type="EMBL" id="AKK06140.1"/>
    </source>
</evidence>
<reference evidence="3" key="2">
    <citation type="submission" date="2015-05" db="EMBL/GenBank/DDBJ databases">
        <title>Complete genome sequence of Corynebacterium mustelae DSM 45274, isolated from various tissues of a male ferret with lethal sepsis.</title>
        <authorList>
            <person name="Ruckert C."/>
            <person name="Albersmeier A."/>
            <person name="Winkler A."/>
            <person name="Tauch A."/>
        </authorList>
    </citation>
    <scope>NUCLEOTIDE SEQUENCE [LARGE SCALE GENOMIC DNA]</scope>
    <source>
        <strain evidence="3">DSM 45274</strain>
    </source>
</reference>
<dbReference type="InterPro" id="IPR016181">
    <property type="entry name" value="Acyl_CoA_acyltransferase"/>
</dbReference>
<sequence>MMFFMTAFFQFEQPPLRLKKFDPSEALLSFIFSANLAAQDVSGDTATSTSAGAVIESLKENPQSATVILAAVSDSPTLAGCAISPLKYPIISAYQGSTAPSLFDANLLGFIEASVPLQAHTNGIDCDVILGAEIAPIPGQIGDETETEHWLTLLNQTKELVKRVNRKVVRLWHSVPLNADEMNPRFTQAVTKAGFSLVHDETHGYIPVATKRGTAVPLLPEGYSFYCFSDLKPAPEMVPGILALFDAANTDIPVGAIEVSPQPWTNERLEQAQATLRRKANEKITMVLLKDRLPIGFSDVTRLADSDPTVADQGHTLIDANYRGNGLGKLLKEAILITAANQWPELERVFTSTADSNAAMCRINNNLGFTPLNRTQVYQTEIIR</sequence>
<dbReference type="GO" id="GO:0016747">
    <property type="term" value="F:acyltransferase activity, transferring groups other than amino-acyl groups"/>
    <property type="evidence" value="ECO:0007669"/>
    <property type="project" value="InterPro"/>
</dbReference>
<dbReference type="Pfam" id="PF00583">
    <property type="entry name" value="Acetyltransf_1"/>
    <property type="match status" value="1"/>
</dbReference>
<dbReference type="PATRIC" id="fig|571915.4.peg.1932"/>
<evidence type="ECO:0000259" key="1">
    <source>
        <dbReference type="Pfam" id="PF00583"/>
    </source>
</evidence>
<feature type="domain" description="N-acetyltransferase" evidence="1">
    <location>
        <begin position="263"/>
        <end position="369"/>
    </location>
</feature>
<dbReference type="STRING" id="571915.CMUST_09115"/>
<dbReference type="Gene3D" id="3.40.630.30">
    <property type="match status" value="1"/>
</dbReference>
<keyword evidence="3" id="KW-1185">Reference proteome</keyword>
<dbReference type="KEGG" id="cmv:CMUST_09115"/>
<gene>
    <name evidence="2" type="ORF">CMUST_09115</name>
</gene>
<evidence type="ECO:0000313" key="3">
    <source>
        <dbReference type="Proteomes" id="UP000035199"/>
    </source>
</evidence>
<dbReference type="SUPFAM" id="SSF55729">
    <property type="entry name" value="Acyl-CoA N-acyltransferases (Nat)"/>
    <property type="match status" value="1"/>
</dbReference>
<protein>
    <recommendedName>
        <fullName evidence="1">N-acetyltransferase domain-containing protein</fullName>
    </recommendedName>
</protein>
<proteinExistence type="predicted"/>
<name>A0A0G3H070_9CORY</name>
<dbReference type="Proteomes" id="UP000035199">
    <property type="component" value="Chromosome"/>
</dbReference>
<dbReference type="InterPro" id="IPR000182">
    <property type="entry name" value="GNAT_dom"/>
</dbReference>